<keyword evidence="2" id="KW-1133">Transmembrane helix</keyword>
<dbReference type="NCBIfam" id="NF033634">
    <property type="entry name" value="SLATT_1"/>
    <property type="match status" value="2"/>
</dbReference>
<accession>A0A812K2J7</accession>
<feature type="region of interest" description="Disordered" evidence="1">
    <location>
        <begin position="151"/>
        <end position="170"/>
    </location>
</feature>
<feature type="region of interest" description="Disordered" evidence="1">
    <location>
        <begin position="928"/>
        <end position="969"/>
    </location>
</feature>
<protein>
    <recommendedName>
        <fullName evidence="3">SMODS and SLOG-associating 2TM effector domain-containing protein</fullName>
    </recommendedName>
</protein>
<feature type="region of interest" description="Disordered" evidence="1">
    <location>
        <begin position="433"/>
        <end position="452"/>
    </location>
</feature>
<dbReference type="AlphaFoldDB" id="A0A812K2J7"/>
<proteinExistence type="predicted"/>
<feature type="region of interest" description="Disordered" evidence="1">
    <location>
        <begin position="98"/>
        <end position="133"/>
    </location>
</feature>
<keyword evidence="2" id="KW-0472">Membrane</keyword>
<feature type="compositionally biased region" description="Basic and acidic residues" evidence="1">
    <location>
        <begin position="938"/>
        <end position="967"/>
    </location>
</feature>
<dbReference type="OrthoDB" id="423457at2759"/>
<sequence>MDVRDIVEDVAGALHSVQDSAGAALNSSVGRVQDVGETALHSAAASVGRVQEAGTVLHSAAASLGRVAQTLPLPGVPTEPTGFPPEHRLRFPGFVAPLSPVQRVPPQPPSSRSEPLDAEARAQERRQQTSVRLSSKVHGDLNDFFVVESKRTAESMSRSERPETPKEDRDRLRLEEQLAKLKVESIKNMISTVEYNLGELMHESRMIYFTNQQALHFSDQRMPEVRVHASWMQKVEVLAGAVIWQEQPRNVIAREVLLPVAHQTEALIVGRSSCSLTNAFAEVSEPLQNSLGDQCKFQLVIFEHARNLQVNTKLKPDSLERKLQDSNDAWKRADFIPALSHHYGIDPVLWPRHQLVEGAAAYFLFECLNDQGLHDPRAAVQFENMFLSSLRKSVPVLALWTGGDVNVLKFEALNYITNGIPLILLDSRYSDEEHEPPAETTLESRLPRDPLDDISMHVDEKTTRKSFASEPFHEACQKLQQHAERLNSLETPLYDTHIGSALACVRAGIHRKDNEKKQRKDRELWLHEAIVQAMLEGHHTSAPTDLRRDEVSEALSAADKTIIKATDFFVDFVAQQTEQESRMIMSKLEEAISALSNCDDWDTLQAEWKSRWAKTLHYYAVFSGWEDVKVDDVPVLEVQPHNDWQAQGRYSRVILNRRLENDFERAHNALKAMLSSWLEEAKGYDRVKKRAEVVKSDKRLWLAAYEVLKSHDVDSCELSDHRRLRNLVQKHSRSDRLPDNSSLEGLLLLRCAWTLADVFNEKAARLKLIAKLSFACLLLLGVVITFVTTSAWTAEMSEDAKKFTVLGLGLASSSLAAWTTFTDPTKQWMKLRTACQRLQAEIWMFRTRVGDYGRADFTHISVGSDEGERQAEERFRDNIFAIADAALGPKDQFANHLTTDEVCIRVDGEKHNKEDRIDMMNERLKASNLTPAHHSHKQYPEIKSDSDKLKTHPDQETHPGADRDSHHAPASPEEYIIWRLSPLRAFYGRRIPQVRRTRLLMQIFFMASTSATAVLAAADQTAWTPIVVAISAALASWQEFRGVDMKLERYGAVVATLRNLMLWWQTLPEADKANVRHIERLVGRCEMAASSELAAWLSDAQQEAIPTPSSRPGRGQASYLASHSASVCFRCPGRGLMWRSSCQRGIVALLIFVEIHGA</sequence>
<name>A0A812K2J7_9DINO</name>
<keyword evidence="5" id="KW-1185">Reference proteome</keyword>
<dbReference type="EMBL" id="CAJNJA010007150">
    <property type="protein sequence ID" value="CAE7221005.1"/>
    <property type="molecule type" value="Genomic_DNA"/>
</dbReference>
<comment type="caution">
    <text evidence="4">The sequence shown here is derived from an EMBL/GenBank/DDBJ whole genome shotgun (WGS) entry which is preliminary data.</text>
</comment>
<feature type="domain" description="SMODS and SLOG-associating 2TM effector" evidence="3">
    <location>
        <begin position="975"/>
        <end position="1096"/>
    </location>
</feature>
<feature type="transmembrane region" description="Helical" evidence="2">
    <location>
        <begin position="803"/>
        <end position="821"/>
    </location>
</feature>
<evidence type="ECO:0000256" key="2">
    <source>
        <dbReference type="SAM" id="Phobius"/>
    </source>
</evidence>
<organism evidence="4 5">
    <name type="scientific">Symbiodinium necroappetens</name>
    <dbReference type="NCBI Taxonomy" id="1628268"/>
    <lineage>
        <taxon>Eukaryota</taxon>
        <taxon>Sar</taxon>
        <taxon>Alveolata</taxon>
        <taxon>Dinophyceae</taxon>
        <taxon>Suessiales</taxon>
        <taxon>Symbiodiniaceae</taxon>
        <taxon>Symbiodinium</taxon>
    </lineage>
</organism>
<dbReference type="Pfam" id="PF14015">
    <property type="entry name" value="DUF4231"/>
    <property type="match status" value="1"/>
</dbReference>
<dbReference type="Pfam" id="PF18181">
    <property type="entry name" value="SLATT_1"/>
    <property type="match status" value="1"/>
</dbReference>
<gene>
    <name evidence="4" type="ORF">SNEC2469_LOCUS2824</name>
</gene>
<feature type="compositionally biased region" description="Basic and acidic residues" evidence="1">
    <location>
        <begin position="114"/>
        <end position="127"/>
    </location>
</feature>
<keyword evidence="2" id="KW-0812">Transmembrane</keyword>
<reference evidence="4" key="1">
    <citation type="submission" date="2021-02" db="EMBL/GenBank/DDBJ databases">
        <authorList>
            <person name="Dougan E. K."/>
            <person name="Rhodes N."/>
            <person name="Thang M."/>
            <person name="Chan C."/>
        </authorList>
    </citation>
    <scope>NUCLEOTIDE SEQUENCE</scope>
</reference>
<feature type="transmembrane region" description="Helical" evidence="2">
    <location>
        <begin position="772"/>
        <end position="791"/>
    </location>
</feature>
<dbReference type="Proteomes" id="UP000601435">
    <property type="component" value="Unassembled WGS sequence"/>
</dbReference>
<evidence type="ECO:0000313" key="5">
    <source>
        <dbReference type="Proteomes" id="UP000601435"/>
    </source>
</evidence>
<evidence type="ECO:0000256" key="1">
    <source>
        <dbReference type="SAM" id="MobiDB-lite"/>
    </source>
</evidence>
<evidence type="ECO:0000313" key="4">
    <source>
        <dbReference type="EMBL" id="CAE7221005.1"/>
    </source>
</evidence>
<evidence type="ECO:0000259" key="3">
    <source>
        <dbReference type="Pfam" id="PF18181"/>
    </source>
</evidence>
<dbReference type="InterPro" id="IPR025325">
    <property type="entry name" value="DUF4231"/>
</dbReference>
<dbReference type="InterPro" id="IPR040884">
    <property type="entry name" value="SLATT_1"/>
</dbReference>